<feature type="region of interest" description="Disordered" evidence="5">
    <location>
        <begin position="362"/>
        <end position="388"/>
    </location>
</feature>
<feature type="signal peptide" evidence="6">
    <location>
        <begin position="1"/>
        <end position="24"/>
    </location>
</feature>
<keyword evidence="1" id="KW-0134">Cell wall</keyword>
<feature type="chain" id="PRO_5019863128" description="Gram-positive cocci surface proteins LPxTG domain-containing protein" evidence="6">
    <location>
        <begin position="25"/>
        <end position="419"/>
    </location>
</feature>
<evidence type="ECO:0000256" key="3">
    <source>
        <dbReference type="ARBA" id="ARBA00022729"/>
    </source>
</evidence>
<evidence type="ECO:0000259" key="7">
    <source>
        <dbReference type="PROSITE" id="PS50847"/>
    </source>
</evidence>
<reference evidence="8 9" key="1">
    <citation type="submission" date="2018-10" db="EMBL/GenBank/DDBJ databases">
        <title>Anaerotruncus faecis sp. nov., isolated from human feces.</title>
        <authorList>
            <person name="Wang Y.-J."/>
        </authorList>
    </citation>
    <scope>NUCLEOTIDE SEQUENCE [LARGE SCALE GENOMIC DNA]</scope>
    <source>
        <strain evidence="8 9">22A2-44</strain>
    </source>
</reference>
<name>A0A498CJM2_9FIRM</name>
<dbReference type="InterPro" id="IPR019931">
    <property type="entry name" value="LPXTG_anchor"/>
</dbReference>
<dbReference type="Proteomes" id="UP000276301">
    <property type="component" value="Unassembled WGS sequence"/>
</dbReference>
<evidence type="ECO:0000256" key="6">
    <source>
        <dbReference type="SAM" id="SignalP"/>
    </source>
</evidence>
<dbReference type="AlphaFoldDB" id="A0A498CJM2"/>
<sequence>MKKALSLLLSAVLVLSAASVAAFAADSFSLEKAYDSDGCYSEDVGESGNGDITVSGSFAIDGTLAVSIPDRVAPGSTFYIPLFEDPADNVGGVVYEDITNTDYFKFKLDKDTNSKLISSITVVTDKRLAGSARTSYLKVVLNDMTDTDEMKTDGTITFKAKADLSSYSGKSSKPASYVDDSTDTWESGDTVTIDYTFWVSNEKATNDDNPDVGDRVYMDPDANDTNTLIWGDDRAALKFDADDDASKFYARLSTSNMSDVYAEYGDPVDADLWFYNFVGSPTVPATSKATLTLGIPWDDDDDYTPDPESCYIYTLDSDGYLTDVTASFTYSEDDQEIPGWSIRTRQLGTYIVSDTELDVYASDDGDVEDVEDDATADSTVSDGKDIPNTGSGDMVNVAVLAAVLSLSAAGAVAFRKAAK</sequence>
<evidence type="ECO:0000256" key="1">
    <source>
        <dbReference type="ARBA" id="ARBA00022512"/>
    </source>
</evidence>
<proteinExistence type="predicted"/>
<evidence type="ECO:0000256" key="2">
    <source>
        <dbReference type="ARBA" id="ARBA00022525"/>
    </source>
</evidence>
<feature type="domain" description="Gram-positive cocci surface proteins LPxTG" evidence="7">
    <location>
        <begin position="386"/>
        <end position="419"/>
    </location>
</feature>
<keyword evidence="2" id="KW-0964">Secreted</keyword>
<protein>
    <recommendedName>
        <fullName evidence="7">Gram-positive cocci surface proteins LPxTG domain-containing protein</fullName>
    </recommendedName>
</protein>
<keyword evidence="9" id="KW-1185">Reference proteome</keyword>
<keyword evidence="4" id="KW-0572">Peptidoglycan-anchor</keyword>
<evidence type="ECO:0000256" key="5">
    <source>
        <dbReference type="SAM" id="MobiDB-lite"/>
    </source>
</evidence>
<evidence type="ECO:0000256" key="4">
    <source>
        <dbReference type="ARBA" id="ARBA00023088"/>
    </source>
</evidence>
<organism evidence="8 9">
    <name type="scientific">Anaerotruncus massiliensis</name>
    <name type="common">ex Liu et al. 2021</name>
    <dbReference type="NCBI Taxonomy" id="2321404"/>
    <lineage>
        <taxon>Bacteria</taxon>
        <taxon>Bacillati</taxon>
        <taxon>Bacillota</taxon>
        <taxon>Clostridia</taxon>
        <taxon>Eubacteriales</taxon>
        <taxon>Oscillospiraceae</taxon>
        <taxon>Anaerotruncus</taxon>
    </lineage>
</organism>
<gene>
    <name evidence="8" type="ORF">D4A47_11990</name>
</gene>
<feature type="compositionally biased region" description="Acidic residues" evidence="5">
    <location>
        <begin position="362"/>
        <end position="375"/>
    </location>
</feature>
<dbReference type="RefSeq" id="WP_121587448.1">
    <property type="nucleotide sequence ID" value="NZ_RCHT01000032.1"/>
</dbReference>
<evidence type="ECO:0000313" key="8">
    <source>
        <dbReference type="EMBL" id="RLL08555.1"/>
    </source>
</evidence>
<dbReference type="PROSITE" id="PS50847">
    <property type="entry name" value="GRAM_POS_ANCHORING"/>
    <property type="match status" value="1"/>
</dbReference>
<evidence type="ECO:0000313" key="9">
    <source>
        <dbReference type="Proteomes" id="UP000276301"/>
    </source>
</evidence>
<accession>A0A498CJM2</accession>
<dbReference type="EMBL" id="RCHT01000032">
    <property type="protein sequence ID" value="RLL08555.1"/>
    <property type="molecule type" value="Genomic_DNA"/>
</dbReference>
<keyword evidence="3 6" id="KW-0732">Signal</keyword>
<comment type="caution">
    <text evidence="8">The sequence shown here is derived from an EMBL/GenBank/DDBJ whole genome shotgun (WGS) entry which is preliminary data.</text>
</comment>